<dbReference type="Proteomes" id="UP000230233">
    <property type="component" value="Chromosome I"/>
</dbReference>
<dbReference type="EMBL" id="PDUG01000001">
    <property type="protein sequence ID" value="PIC53032.1"/>
    <property type="molecule type" value="Genomic_DNA"/>
</dbReference>
<sequence>MIELKLQFGGLRFYVDKILISFTGAERIELKVYGLGGKEIRQQLIDPQPLKRSGFAPVHQILLILIFISRVTSSIHASVGSLEINESANHPTAMEHHLYYNILC</sequence>
<gene>
    <name evidence="1" type="primary">Cnig_chr_I.g2898</name>
    <name evidence="1" type="ORF">B9Z55_002898</name>
</gene>
<organism evidence="1 2">
    <name type="scientific">Caenorhabditis nigoni</name>
    <dbReference type="NCBI Taxonomy" id="1611254"/>
    <lineage>
        <taxon>Eukaryota</taxon>
        <taxon>Metazoa</taxon>
        <taxon>Ecdysozoa</taxon>
        <taxon>Nematoda</taxon>
        <taxon>Chromadorea</taxon>
        <taxon>Rhabditida</taxon>
        <taxon>Rhabditina</taxon>
        <taxon>Rhabditomorpha</taxon>
        <taxon>Rhabditoidea</taxon>
        <taxon>Rhabditidae</taxon>
        <taxon>Peloderinae</taxon>
        <taxon>Caenorhabditis</taxon>
    </lineage>
</organism>
<comment type="caution">
    <text evidence="1">The sequence shown here is derived from an EMBL/GenBank/DDBJ whole genome shotgun (WGS) entry which is preliminary data.</text>
</comment>
<proteinExistence type="predicted"/>
<protein>
    <submittedName>
        <fullName evidence="1">Uncharacterized protein</fullName>
    </submittedName>
</protein>
<name>A0A2G5VMP1_9PELO</name>
<evidence type="ECO:0000313" key="2">
    <source>
        <dbReference type="Proteomes" id="UP000230233"/>
    </source>
</evidence>
<keyword evidence="2" id="KW-1185">Reference proteome</keyword>
<reference evidence="2" key="1">
    <citation type="submission" date="2017-10" db="EMBL/GenBank/DDBJ databases">
        <title>Rapid genome shrinkage in a self-fertile nematode reveals novel sperm competition proteins.</title>
        <authorList>
            <person name="Yin D."/>
            <person name="Schwarz E.M."/>
            <person name="Thomas C.G."/>
            <person name="Felde R.L."/>
            <person name="Korf I.F."/>
            <person name="Cutter A.D."/>
            <person name="Schartner C.M."/>
            <person name="Ralston E.J."/>
            <person name="Meyer B.J."/>
            <person name="Haag E.S."/>
        </authorList>
    </citation>
    <scope>NUCLEOTIDE SEQUENCE [LARGE SCALE GENOMIC DNA]</scope>
    <source>
        <strain evidence="2">JU1422</strain>
    </source>
</reference>
<accession>A0A2G5VMP1</accession>
<dbReference type="AlphaFoldDB" id="A0A2G5VMP1"/>
<evidence type="ECO:0000313" key="1">
    <source>
        <dbReference type="EMBL" id="PIC53032.1"/>
    </source>
</evidence>